<evidence type="ECO:0000256" key="4">
    <source>
        <dbReference type="ARBA" id="ARBA00022670"/>
    </source>
</evidence>
<dbReference type="NCBIfam" id="NF002759">
    <property type="entry name" value="PRK02813.1"/>
    <property type="match status" value="1"/>
</dbReference>
<evidence type="ECO:0000256" key="3">
    <source>
        <dbReference type="ARBA" id="ARBA00022438"/>
    </source>
</evidence>
<keyword evidence="4" id="KW-0645">Protease</keyword>
<keyword evidence="8" id="KW-0482">Metalloprotease</keyword>
<dbReference type="AlphaFoldDB" id="A0A6J7HXE0"/>
<dbReference type="InterPro" id="IPR023358">
    <property type="entry name" value="Peptidase_M18_dom2"/>
</dbReference>
<comment type="similarity">
    <text evidence="2">Belongs to the peptidase M18 family.</text>
</comment>
<dbReference type="GO" id="GO:0006508">
    <property type="term" value="P:proteolysis"/>
    <property type="evidence" value="ECO:0007669"/>
    <property type="project" value="UniProtKB-KW"/>
</dbReference>
<evidence type="ECO:0000256" key="5">
    <source>
        <dbReference type="ARBA" id="ARBA00022723"/>
    </source>
</evidence>
<dbReference type="PRINTS" id="PR00932">
    <property type="entry name" value="AMINO1PTASE"/>
</dbReference>
<dbReference type="CDD" id="cd05658">
    <property type="entry name" value="M18_DAP"/>
    <property type="match status" value="1"/>
</dbReference>
<name>A0A6J7HXE0_9ZZZZ</name>
<evidence type="ECO:0000256" key="7">
    <source>
        <dbReference type="ARBA" id="ARBA00022833"/>
    </source>
</evidence>
<dbReference type="Gene3D" id="2.30.250.10">
    <property type="entry name" value="Aminopeptidase i, Domain 2"/>
    <property type="match status" value="1"/>
</dbReference>
<reference evidence="9" key="1">
    <citation type="submission" date="2020-05" db="EMBL/GenBank/DDBJ databases">
        <authorList>
            <person name="Chiriac C."/>
            <person name="Salcher M."/>
            <person name="Ghai R."/>
            <person name="Kavagutti S V."/>
        </authorList>
    </citation>
    <scope>NUCLEOTIDE SEQUENCE</scope>
</reference>
<dbReference type="GO" id="GO:0005737">
    <property type="term" value="C:cytoplasm"/>
    <property type="evidence" value="ECO:0007669"/>
    <property type="project" value="UniProtKB-ARBA"/>
</dbReference>
<dbReference type="PANTHER" id="PTHR28570">
    <property type="entry name" value="ASPARTYL AMINOPEPTIDASE"/>
    <property type="match status" value="1"/>
</dbReference>
<proteinExistence type="inferred from homology"/>
<keyword evidence="7" id="KW-0862">Zinc</keyword>
<comment type="cofactor">
    <cofactor evidence="1">
        <name>Zn(2+)</name>
        <dbReference type="ChEBI" id="CHEBI:29105"/>
    </cofactor>
</comment>
<evidence type="ECO:0000313" key="9">
    <source>
        <dbReference type="EMBL" id="CAB4922225.1"/>
    </source>
</evidence>
<dbReference type="SUPFAM" id="SSF101821">
    <property type="entry name" value="Aminopeptidase/glucanase lid domain"/>
    <property type="match status" value="1"/>
</dbReference>
<dbReference type="Pfam" id="PF02127">
    <property type="entry name" value="Peptidase_M18"/>
    <property type="match status" value="1"/>
</dbReference>
<sequence length="437" mass="46785">MSAAAEMAGFIDASPTQFHAAHNAAQRLADAGFQLFDPSEAAQGEAPQDPGARFVVRDGALIAWVDGETPLGALRFIGAHTDSPNLRIRPRPDTGAAGFQQLGIEVYGGALLNSWLDRDLGIAGRVALRGQDYAQSKSAARAVEHRLFRSEGPQVRVPQLAIHLDRDLAERGLILNKQTQMTPIWALGSPNEGEFRSWLGKELNCDPREILSWDLACFDVQPAAVLGRKDELLASARLDNLCSSFGAVEALIAAKWAGHGPSAIVLYDHEEIGSTSATGADSTWFSQVLEQRAAALGASRSAFLASLAGSLMLSADMAHATHPNYTERHEPNHWVHLGRGPVIKHNVNGRYATDSATAAIFREVCHSVQVPVQDYSHRGDLPCGSTIGPLASAQLAVPTVDVGMAQLSMHSVREVMAVADVDLMLTAFTAWLGAPRS</sequence>
<accession>A0A6J7HXE0</accession>
<dbReference type="InterPro" id="IPR001948">
    <property type="entry name" value="Peptidase_M18"/>
</dbReference>
<keyword evidence="5" id="KW-0479">Metal-binding</keyword>
<gene>
    <name evidence="9" type="ORF">UFOPK3519_01992</name>
</gene>
<protein>
    <submittedName>
        <fullName evidence="9">Unannotated protein</fullName>
    </submittedName>
</protein>
<dbReference type="GO" id="GO:0004177">
    <property type="term" value="F:aminopeptidase activity"/>
    <property type="evidence" value="ECO:0007669"/>
    <property type="project" value="UniProtKB-KW"/>
</dbReference>
<dbReference type="GO" id="GO:0008237">
    <property type="term" value="F:metallopeptidase activity"/>
    <property type="evidence" value="ECO:0007669"/>
    <property type="project" value="UniProtKB-KW"/>
</dbReference>
<organism evidence="9">
    <name type="scientific">freshwater metagenome</name>
    <dbReference type="NCBI Taxonomy" id="449393"/>
    <lineage>
        <taxon>unclassified sequences</taxon>
        <taxon>metagenomes</taxon>
        <taxon>ecological metagenomes</taxon>
    </lineage>
</organism>
<evidence type="ECO:0000256" key="6">
    <source>
        <dbReference type="ARBA" id="ARBA00022801"/>
    </source>
</evidence>
<dbReference type="Gene3D" id="3.40.630.10">
    <property type="entry name" value="Zn peptidases"/>
    <property type="match status" value="1"/>
</dbReference>
<evidence type="ECO:0000256" key="8">
    <source>
        <dbReference type="ARBA" id="ARBA00023049"/>
    </source>
</evidence>
<keyword evidence="6" id="KW-0378">Hydrolase</keyword>
<evidence type="ECO:0000256" key="1">
    <source>
        <dbReference type="ARBA" id="ARBA00001947"/>
    </source>
</evidence>
<dbReference type="SUPFAM" id="SSF53187">
    <property type="entry name" value="Zn-dependent exopeptidases"/>
    <property type="match status" value="1"/>
</dbReference>
<dbReference type="EMBL" id="CAFBMG010000257">
    <property type="protein sequence ID" value="CAB4922225.1"/>
    <property type="molecule type" value="Genomic_DNA"/>
</dbReference>
<dbReference type="GO" id="GO:0008270">
    <property type="term" value="F:zinc ion binding"/>
    <property type="evidence" value="ECO:0007669"/>
    <property type="project" value="InterPro"/>
</dbReference>
<evidence type="ECO:0000256" key="2">
    <source>
        <dbReference type="ARBA" id="ARBA00008290"/>
    </source>
</evidence>
<dbReference type="PANTHER" id="PTHR28570:SF3">
    <property type="entry name" value="ASPARTYL AMINOPEPTIDASE"/>
    <property type="match status" value="1"/>
</dbReference>
<keyword evidence="3" id="KW-0031">Aminopeptidase</keyword>